<keyword evidence="12" id="KW-0902">Two-component regulatory system</keyword>
<keyword evidence="8" id="KW-0547">Nucleotide-binding</keyword>
<dbReference type="SMART" id="SM00387">
    <property type="entry name" value="HATPase_c"/>
    <property type="match status" value="1"/>
</dbReference>
<feature type="coiled-coil region" evidence="13">
    <location>
        <begin position="260"/>
        <end position="287"/>
    </location>
</feature>
<evidence type="ECO:0000313" key="17">
    <source>
        <dbReference type="EMBL" id="QBR93080.1"/>
    </source>
</evidence>
<dbReference type="Gene3D" id="1.10.287.130">
    <property type="match status" value="1"/>
</dbReference>
<evidence type="ECO:0000259" key="15">
    <source>
        <dbReference type="PROSITE" id="PS50109"/>
    </source>
</evidence>
<dbReference type="SUPFAM" id="SSF47384">
    <property type="entry name" value="Homodimeric domain of signal transducing histidine kinase"/>
    <property type="match status" value="1"/>
</dbReference>
<dbReference type="Gene3D" id="3.30.565.10">
    <property type="entry name" value="Histidine kinase-like ATPase, C-terminal domain"/>
    <property type="match status" value="1"/>
</dbReference>
<dbReference type="OrthoDB" id="3206505at2"/>
<dbReference type="EC" id="2.7.13.3" evidence="3"/>
<evidence type="ECO:0000256" key="9">
    <source>
        <dbReference type="ARBA" id="ARBA00022777"/>
    </source>
</evidence>
<protein>
    <recommendedName>
        <fullName evidence="3">histidine kinase</fullName>
        <ecNumber evidence="3">2.7.13.3</ecNumber>
    </recommendedName>
</protein>
<evidence type="ECO:0000313" key="18">
    <source>
        <dbReference type="Proteomes" id="UP000294894"/>
    </source>
</evidence>
<evidence type="ECO:0000256" key="8">
    <source>
        <dbReference type="ARBA" id="ARBA00022741"/>
    </source>
</evidence>
<evidence type="ECO:0000256" key="7">
    <source>
        <dbReference type="ARBA" id="ARBA00022692"/>
    </source>
</evidence>
<evidence type="ECO:0000256" key="12">
    <source>
        <dbReference type="ARBA" id="ARBA00023012"/>
    </source>
</evidence>
<feature type="transmembrane region" description="Helical" evidence="14">
    <location>
        <begin position="150"/>
        <end position="169"/>
    </location>
</feature>
<dbReference type="AlphaFoldDB" id="A0A4P7GM45"/>
<feature type="domain" description="HAMP" evidence="16">
    <location>
        <begin position="174"/>
        <end position="227"/>
    </location>
</feature>
<dbReference type="SMART" id="SM00304">
    <property type="entry name" value="HAMP"/>
    <property type="match status" value="2"/>
</dbReference>
<dbReference type="SMART" id="SM00388">
    <property type="entry name" value="HisKA"/>
    <property type="match status" value="1"/>
</dbReference>
<evidence type="ECO:0000256" key="13">
    <source>
        <dbReference type="SAM" id="Coils"/>
    </source>
</evidence>
<dbReference type="InterPro" id="IPR050980">
    <property type="entry name" value="2C_sensor_his_kinase"/>
</dbReference>
<dbReference type="Proteomes" id="UP000294894">
    <property type="component" value="Chromosome"/>
</dbReference>
<accession>A0A4P7GM45</accession>
<gene>
    <name evidence="17" type="ORF">EXE57_12990</name>
</gene>
<sequence>MRRSLIVTVAATVAMVLVAMLVPMAVLVQSYALEDRLAQAALEVQATETVVSGQDKGAVSVYLDSVNDAGTGIRTTVLYPDGTAIGPTPGEDDRVAEARRTGRARVDDAGDGAQILVPVSLGGNSTLPELTPVVRVEVGEPGLGSGVLRAWLILAALGLVLWVGAVVLADRLGRSFVRPIAALAARAETLGDPRREDAAVPVEGPAEVQALGGALNRLVGRIEVLLERERRGVSDLSHRLRTPITAMRLRVERLGDPTEATRLQADLDELEGMVDHLVTEARRSEREGLVARSDAVAVLGERARFWEPLAEDQGRAFEVVVPGGPIPVSTSEGDLAALLDALLDNVFTHTPEGAAVRVRLTPAPGGGALLVVEDAGPGYPADLDVTHRGVSGGGSTGLGMSIVAATAEESAGEVRLLRSDLGGARTEVRIGAPR</sequence>
<evidence type="ECO:0000256" key="5">
    <source>
        <dbReference type="ARBA" id="ARBA00022553"/>
    </source>
</evidence>
<name>A0A4P7GM45_9ACTN</name>
<keyword evidence="14" id="KW-0472">Membrane</keyword>
<dbReference type="RefSeq" id="WP_135078140.1">
    <property type="nucleotide sequence ID" value="NZ_CP038267.1"/>
</dbReference>
<dbReference type="SUPFAM" id="SSF55874">
    <property type="entry name" value="ATPase domain of HSP90 chaperone/DNA topoisomerase II/histidine kinase"/>
    <property type="match status" value="1"/>
</dbReference>
<evidence type="ECO:0000256" key="1">
    <source>
        <dbReference type="ARBA" id="ARBA00000085"/>
    </source>
</evidence>
<keyword evidence="9" id="KW-0418">Kinase</keyword>
<dbReference type="PROSITE" id="PS50885">
    <property type="entry name" value="HAMP"/>
    <property type="match status" value="1"/>
</dbReference>
<dbReference type="InterPro" id="IPR036097">
    <property type="entry name" value="HisK_dim/P_sf"/>
</dbReference>
<evidence type="ECO:0000256" key="2">
    <source>
        <dbReference type="ARBA" id="ARBA00004651"/>
    </source>
</evidence>
<keyword evidence="4" id="KW-1003">Cell membrane</keyword>
<dbReference type="InterPro" id="IPR003660">
    <property type="entry name" value="HAMP_dom"/>
</dbReference>
<dbReference type="InterPro" id="IPR036890">
    <property type="entry name" value="HATPase_C_sf"/>
</dbReference>
<evidence type="ECO:0000256" key="14">
    <source>
        <dbReference type="SAM" id="Phobius"/>
    </source>
</evidence>
<dbReference type="Pfam" id="PF02518">
    <property type="entry name" value="HATPase_c"/>
    <property type="match status" value="1"/>
</dbReference>
<dbReference type="PROSITE" id="PS50109">
    <property type="entry name" value="HIS_KIN"/>
    <property type="match status" value="1"/>
</dbReference>
<reference evidence="17 18" key="1">
    <citation type="submission" date="2019-03" db="EMBL/GenBank/DDBJ databases">
        <title>Three New Species of Nocardioides, Nocardioides euryhalodurans sp. nov., Nocardioides seonyuensis sp. nov. and Nocardioides eburneoflavus sp. nov., Iolated from Soil.</title>
        <authorList>
            <person name="Roh S.G."/>
            <person name="Lee C."/>
            <person name="Kim M.-K."/>
            <person name="Kim S.B."/>
        </authorList>
    </citation>
    <scope>NUCLEOTIDE SEQUENCE [LARGE SCALE GENOMIC DNA]</scope>
    <source>
        <strain evidence="17 18">MMS17-SY117</strain>
    </source>
</reference>
<dbReference type="InterPro" id="IPR005467">
    <property type="entry name" value="His_kinase_dom"/>
</dbReference>
<dbReference type="GO" id="GO:0005524">
    <property type="term" value="F:ATP binding"/>
    <property type="evidence" value="ECO:0007669"/>
    <property type="project" value="UniProtKB-KW"/>
</dbReference>
<dbReference type="InterPro" id="IPR003594">
    <property type="entry name" value="HATPase_dom"/>
</dbReference>
<dbReference type="CDD" id="cd00082">
    <property type="entry name" value="HisKA"/>
    <property type="match status" value="1"/>
</dbReference>
<evidence type="ECO:0000256" key="10">
    <source>
        <dbReference type="ARBA" id="ARBA00022840"/>
    </source>
</evidence>
<feature type="domain" description="Histidine kinase" evidence="15">
    <location>
        <begin position="235"/>
        <end position="434"/>
    </location>
</feature>
<evidence type="ECO:0000256" key="6">
    <source>
        <dbReference type="ARBA" id="ARBA00022679"/>
    </source>
</evidence>
<keyword evidence="7 14" id="KW-0812">Transmembrane</keyword>
<evidence type="ECO:0000256" key="3">
    <source>
        <dbReference type="ARBA" id="ARBA00012438"/>
    </source>
</evidence>
<keyword evidence="11 14" id="KW-1133">Transmembrane helix</keyword>
<dbReference type="GO" id="GO:0000155">
    <property type="term" value="F:phosphorelay sensor kinase activity"/>
    <property type="evidence" value="ECO:0007669"/>
    <property type="project" value="InterPro"/>
</dbReference>
<dbReference type="PANTHER" id="PTHR44936">
    <property type="entry name" value="SENSOR PROTEIN CREC"/>
    <property type="match status" value="1"/>
</dbReference>
<evidence type="ECO:0000256" key="4">
    <source>
        <dbReference type="ARBA" id="ARBA00022475"/>
    </source>
</evidence>
<proteinExistence type="predicted"/>
<comment type="catalytic activity">
    <reaction evidence="1">
        <text>ATP + protein L-histidine = ADP + protein N-phospho-L-histidine.</text>
        <dbReference type="EC" id="2.7.13.3"/>
    </reaction>
</comment>
<dbReference type="KEGG" id="noy:EXE57_12990"/>
<dbReference type="GO" id="GO:0005886">
    <property type="term" value="C:plasma membrane"/>
    <property type="evidence" value="ECO:0007669"/>
    <property type="project" value="UniProtKB-SubCell"/>
</dbReference>
<dbReference type="Pfam" id="PF00672">
    <property type="entry name" value="HAMP"/>
    <property type="match status" value="1"/>
</dbReference>
<keyword evidence="6" id="KW-0808">Transferase</keyword>
<dbReference type="PANTHER" id="PTHR44936:SF9">
    <property type="entry name" value="SENSOR PROTEIN CREC"/>
    <property type="match status" value="1"/>
</dbReference>
<keyword evidence="13" id="KW-0175">Coiled coil</keyword>
<evidence type="ECO:0000256" key="11">
    <source>
        <dbReference type="ARBA" id="ARBA00022989"/>
    </source>
</evidence>
<comment type="subcellular location">
    <subcellularLocation>
        <location evidence="2">Cell membrane</location>
        <topology evidence="2">Multi-pass membrane protein</topology>
    </subcellularLocation>
</comment>
<organism evidence="17 18">
    <name type="scientific">Nocardioides euryhalodurans</name>
    <dbReference type="NCBI Taxonomy" id="2518370"/>
    <lineage>
        <taxon>Bacteria</taxon>
        <taxon>Bacillati</taxon>
        <taxon>Actinomycetota</taxon>
        <taxon>Actinomycetes</taxon>
        <taxon>Propionibacteriales</taxon>
        <taxon>Nocardioidaceae</taxon>
        <taxon>Nocardioides</taxon>
    </lineage>
</organism>
<evidence type="ECO:0000259" key="16">
    <source>
        <dbReference type="PROSITE" id="PS50885"/>
    </source>
</evidence>
<dbReference type="InterPro" id="IPR003661">
    <property type="entry name" value="HisK_dim/P_dom"/>
</dbReference>
<dbReference type="EMBL" id="CP038267">
    <property type="protein sequence ID" value="QBR93080.1"/>
    <property type="molecule type" value="Genomic_DNA"/>
</dbReference>
<keyword evidence="18" id="KW-1185">Reference proteome</keyword>
<keyword evidence="10" id="KW-0067">ATP-binding</keyword>
<keyword evidence="5" id="KW-0597">Phosphoprotein</keyword>